<dbReference type="InterPro" id="IPR016181">
    <property type="entry name" value="Acyl_CoA_acyltransferase"/>
</dbReference>
<gene>
    <name evidence="9" type="primary">HATB</name>
    <name evidence="9" type="ORF">KSP40_PGU008128</name>
</gene>
<feature type="domain" description="N-acetyltransferase" evidence="7">
    <location>
        <begin position="236"/>
        <end position="293"/>
    </location>
</feature>
<dbReference type="InterPro" id="IPR017380">
    <property type="entry name" value="Hist_AcTrfase_B-typ_cat-su"/>
</dbReference>
<dbReference type="Proteomes" id="UP001412067">
    <property type="component" value="Unassembled WGS sequence"/>
</dbReference>
<dbReference type="EC" id="2.3.1.48" evidence="2"/>
<evidence type="ECO:0000259" key="7">
    <source>
        <dbReference type="Pfam" id="PF00583"/>
    </source>
</evidence>
<feature type="compositionally biased region" description="Basic and acidic residues" evidence="6">
    <location>
        <begin position="532"/>
        <end position="541"/>
    </location>
</feature>
<dbReference type="CDD" id="cd04301">
    <property type="entry name" value="NAT_SF"/>
    <property type="match status" value="1"/>
</dbReference>
<name>A0ABR2M6A6_9ASPA</name>
<dbReference type="InterPro" id="IPR037113">
    <property type="entry name" value="Hat1_N_sf"/>
</dbReference>
<comment type="similarity">
    <text evidence="1">Belongs to the HAT1 family.</text>
</comment>
<sequence>MSSHGRSGISKGVYNQCFVRVPYTADRCKVHRGAKGLWSVGADAVLRYVRRNNEKKKSVNWAPDSLEISELGARFAQFQRIGRLDAPRINIWLSTVSFHAYADISYASTADGGKGITDLKPGLENIFGEALLDKNEFLQTFSTESHCVGNIVSAGTVLGCYSLNEDGYSSDAHLSDHSTVEHQIVRMNLHCLPVGLLYSRLVPLTLLLIDGSSPIDVTDPGWDVYFVVKRVRSHSAYCDLRLVGFSLIYRFYHHPDSTRLRLSLILVLPPHQGLGHGRRLLESVNAVAVAENVYDLTMEEPSEYLQYLRSCLDTLRMLDFEPIKPAVNTAALLLMDSVARKPSKSLADPPAHAVEIARQKLKINKKQFLRCWEILLYLNLDPKNLKSMENFRVSIAARAEQDVFNNDIGVKGKRLIEVPNDYDHDMTFVVYYPLGEDSDEADGRFDDDNGADQRKQLNKMIDKRLEEIAEIAERVSLLRSRTKRNEGKPPLALVLLEKSSESLRVVDRGKRLREELKSKQKRSKRGLGPKNPNEKSQETGKKLPRGRSSRRELSRSTIGLKFRAPEHCRRPPKEIRTDNLFLAHAALVREEKESERMKKMKKVFILR</sequence>
<accession>A0ABR2M6A6</accession>
<evidence type="ECO:0000256" key="6">
    <source>
        <dbReference type="SAM" id="MobiDB-lite"/>
    </source>
</evidence>
<evidence type="ECO:0000256" key="2">
    <source>
        <dbReference type="ARBA" id="ARBA00013184"/>
    </source>
</evidence>
<feature type="domain" description="Histone acetyl transferase HAT1 N-terminal" evidence="8">
    <location>
        <begin position="88"/>
        <end position="210"/>
    </location>
</feature>
<keyword evidence="3" id="KW-0808">Transferase</keyword>
<dbReference type="InterPro" id="IPR019467">
    <property type="entry name" value="Hat1_N"/>
</dbReference>
<evidence type="ECO:0000256" key="5">
    <source>
        <dbReference type="ARBA" id="ARBA00048017"/>
    </source>
</evidence>
<evidence type="ECO:0000313" key="10">
    <source>
        <dbReference type="Proteomes" id="UP001412067"/>
    </source>
</evidence>
<keyword evidence="4" id="KW-0012">Acyltransferase</keyword>
<organism evidence="9 10">
    <name type="scientific">Platanthera guangdongensis</name>
    <dbReference type="NCBI Taxonomy" id="2320717"/>
    <lineage>
        <taxon>Eukaryota</taxon>
        <taxon>Viridiplantae</taxon>
        <taxon>Streptophyta</taxon>
        <taxon>Embryophyta</taxon>
        <taxon>Tracheophyta</taxon>
        <taxon>Spermatophyta</taxon>
        <taxon>Magnoliopsida</taxon>
        <taxon>Liliopsida</taxon>
        <taxon>Asparagales</taxon>
        <taxon>Orchidaceae</taxon>
        <taxon>Orchidoideae</taxon>
        <taxon>Orchideae</taxon>
        <taxon>Orchidinae</taxon>
        <taxon>Platanthera</taxon>
    </lineage>
</organism>
<comment type="caution">
    <text evidence="9">The sequence shown here is derived from an EMBL/GenBank/DDBJ whole genome shotgun (WGS) entry which is preliminary data.</text>
</comment>
<dbReference type="EMBL" id="JBBWWR010000012">
    <property type="protein sequence ID" value="KAK8959181.1"/>
    <property type="molecule type" value="Genomic_DNA"/>
</dbReference>
<keyword evidence="10" id="KW-1185">Reference proteome</keyword>
<protein>
    <recommendedName>
        <fullName evidence="2">histone acetyltransferase</fullName>
        <ecNumber evidence="2">2.3.1.48</ecNumber>
    </recommendedName>
</protein>
<dbReference type="SUPFAM" id="SSF55729">
    <property type="entry name" value="Acyl-CoA N-acyltransferases (Nat)"/>
    <property type="match status" value="1"/>
</dbReference>
<feature type="region of interest" description="Disordered" evidence="6">
    <location>
        <begin position="512"/>
        <end position="571"/>
    </location>
</feature>
<evidence type="ECO:0000313" key="9">
    <source>
        <dbReference type="EMBL" id="KAK8959181.1"/>
    </source>
</evidence>
<dbReference type="InterPro" id="IPR000182">
    <property type="entry name" value="GNAT_dom"/>
</dbReference>
<evidence type="ECO:0000256" key="4">
    <source>
        <dbReference type="ARBA" id="ARBA00023315"/>
    </source>
</evidence>
<evidence type="ECO:0000259" key="8">
    <source>
        <dbReference type="Pfam" id="PF10394"/>
    </source>
</evidence>
<dbReference type="Gene3D" id="3.40.630.30">
    <property type="match status" value="1"/>
</dbReference>
<dbReference type="Gene3D" id="3.90.360.10">
    <property type="entry name" value="Histone acetyl transferase 1 (HAT1), N-terminal domain"/>
    <property type="match status" value="1"/>
</dbReference>
<dbReference type="Pfam" id="PF00583">
    <property type="entry name" value="Acetyltransf_1"/>
    <property type="match status" value="1"/>
</dbReference>
<dbReference type="Pfam" id="PF10394">
    <property type="entry name" value="Hat1_N"/>
    <property type="match status" value="1"/>
</dbReference>
<comment type="catalytic activity">
    <reaction evidence="5">
        <text>L-lysyl-[protein] + acetyl-CoA = N(6)-acetyl-L-lysyl-[protein] + CoA + H(+)</text>
        <dbReference type="Rhea" id="RHEA:45948"/>
        <dbReference type="Rhea" id="RHEA-COMP:9752"/>
        <dbReference type="Rhea" id="RHEA-COMP:10731"/>
        <dbReference type="ChEBI" id="CHEBI:15378"/>
        <dbReference type="ChEBI" id="CHEBI:29969"/>
        <dbReference type="ChEBI" id="CHEBI:57287"/>
        <dbReference type="ChEBI" id="CHEBI:57288"/>
        <dbReference type="ChEBI" id="CHEBI:61930"/>
        <dbReference type="EC" id="2.3.1.48"/>
    </reaction>
</comment>
<proteinExistence type="inferred from homology"/>
<evidence type="ECO:0000256" key="3">
    <source>
        <dbReference type="ARBA" id="ARBA00022679"/>
    </source>
</evidence>
<dbReference type="PANTHER" id="PTHR12046">
    <property type="entry name" value="HISTONE ACETYLTRANSFERASE TYPE B CATALYTIC SUBUNIT"/>
    <property type="match status" value="1"/>
</dbReference>
<reference evidence="9 10" key="1">
    <citation type="journal article" date="2022" name="Nat. Plants">
        <title>Genomes of leafy and leafless Platanthera orchids illuminate the evolution of mycoheterotrophy.</title>
        <authorList>
            <person name="Li M.H."/>
            <person name="Liu K.W."/>
            <person name="Li Z."/>
            <person name="Lu H.C."/>
            <person name="Ye Q.L."/>
            <person name="Zhang D."/>
            <person name="Wang J.Y."/>
            <person name="Li Y.F."/>
            <person name="Zhong Z.M."/>
            <person name="Liu X."/>
            <person name="Yu X."/>
            <person name="Liu D.K."/>
            <person name="Tu X.D."/>
            <person name="Liu B."/>
            <person name="Hao Y."/>
            <person name="Liao X.Y."/>
            <person name="Jiang Y.T."/>
            <person name="Sun W.H."/>
            <person name="Chen J."/>
            <person name="Chen Y.Q."/>
            <person name="Ai Y."/>
            <person name="Zhai J.W."/>
            <person name="Wu S.S."/>
            <person name="Zhou Z."/>
            <person name="Hsiao Y.Y."/>
            <person name="Wu W.L."/>
            <person name="Chen Y.Y."/>
            <person name="Lin Y.F."/>
            <person name="Hsu J.L."/>
            <person name="Li C.Y."/>
            <person name="Wang Z.W."/>
            <person name="Zhao X."/>
            <person name="Zhong W.Y."/>
            <person name="Ma X.K."/>
            <person name="Ma L."/>
            <person name="Huang J."/>
            <person name="Chen G.Z."/>
            <person name="Huang M.Z."/>
            <person name="Huang L."/>
            <person name="Peng D.H."/>
            <person name="Luo Y.B."/>
            <person name="Zou S.Q."/>
            <person name="Chen S.P."/>
            <person name="Lan S."/>
            <person name="Tsai W.C."/>
            <person name="Van de Peer Y."/>
            <person name="Liu Z.J."/>
        </authorList>
    </citation>
    <scope>NUCLEOTIDE SEQUENCE [LARGE SCALE GENOMIC DNA]</scope>
    <source>
        <strain evidence="9">Lor288</strain>
    </source>
</reference>
<evidence type="ECO:0000256" key="1">
    <source>
        <dbReference type="ARBA" id="ARBA00010543"/>
    </source>
</evidence>